<dbReference type="InterPro" id="IPR036770">
    <property type="entry name" value="Ankyrin_rpt-contain_sf"/>
</dbReference>
<dbReference type="EMBL" id="JAJKFW010000024">
    <property type="protein sequence ID" value="MCC9643304.1"/>
    <property type="molecule type" value="Genomic_DNA"/>
</dbReference>
<feature type="signal peptide" evidence="2">
    <location>
        <begin position="1"/>
        <end position="20"/>
    </location>
</feature>
<gene>
    <name evidence="3" type="ORF">LOC71_13545</name>
</gene>
<evidence type="ECO:0000313" key="4">
    <source>
        <dbReference type="Proteomes" id="UP001430306"/>
    </source>
</evidence>
<evidence type="ECO:0000313" key="3">
    <source>
        <dbReference type="EMBL" id="MCC9643304.1"/>
    </source>
</evidence>
<dbReference type="SMART" id="SM00248">
    <property type="entry name" value="ANK"/>
    <property type="match status" value="1"/>
</dbReference>
<evidence type="ECO:0000256" key="1">
    <source>
        <dbReference type="PROSITE-ProRule" id="PRU00023"/>
    </source>
</evidence>
<evidence type="ECO:0000256" key="2">
    <source>
        <dbReference type="SAM" id="SignalP"/>
    </source>
</evidence>
<dbReference type="Proteomes" id="UP001430306">
    <property type="component" value="Unassembled WGS sequence"/>
</dbReference>
<accession>A0ABS8NIC0</accession>
<dbReference type="Gene3D" id="1.25.40.20">
    <property type="entry name" value="Ankyrin repeat-containing domain"/>
    <property type="match status" value="1"/>
</dbReference>
<dbReference type="SUPFAM" id="SSF48403">
    <property type="entry name" value="Ankyrin repeat"/>
    <property type="match status" value="1"/>
</dbReference>
<keyword evidence="2" id="KW-0732">Signal</keyword>
<comment type="caution">
    <text evidence="3">The sequence shown here is derived from an EMBL/GenBank/DDBJ whole genome shotgun (WGS) entry which is preliminary data.</text>
</comment>
<dbReference type="InterPro" id="IPR002110">
    <property type="entry name" value="Ankyrin_rpt"/>
</dbReference>
<dbReference type="Pfam" id="PF00023">
    <property type="entry name" value="Ank"/>
    <property type="match status" value="1"/>
</dbReference>
<keyword evidence="1" id="KW-0040">ANK repeat</keyword>
<dbReference type="RefSeq" id="WP_230274253.1">
    <property type="nucleotide sequence ID" value="NZ_JAJKFW010000024.1"/>
</dbReference>
<keyword evidence="4" id="KW-1185">Reference proteome</keyword>
<reference evidence="3" key="1">
    <citation type="submission" date="2021-11" db="EMBL/GenBank/DDBJ databases">
        <title>Genome sequence.</title>
        <authorList>
            <person name="Sun Q."/>
        </authorList>
    </citation>
    <scope>NUCLEOTIDE SEQUENCE</scope>
    <source>
        <strain evidence="3">JC740</strain>
    </source>
</reference>
<sequence length="410" mass="45189">MILVSILLAASALMSPLQFDKTVQNASTAIQADRAVTQTIVHPASPSTATLKQRLRGVNPHWLTHSPDLLVLDRVAADIDETQLLQVHFGLVIDELQNADVSHLTCAQLRERRANIERLIAYMEAGQFPRNIYACKRTPVFIDFWGIHCAVGHLIAKSGHAKLARLINQQHCLDVIGDIKTDGLLDWQLASGFSVRELAKIQPHYHFMRNSQGIQYPAEIEDLILGDSSMLVEGIEAGRIDVNARCGGKTLLHIAAACGDLELVQKLIGLGAEIDALSQTGSEIKPVIGQGHCKVEVRWDEPTLVTKQNHRVAAGRSCETTNGIYLVNVLRDFEGGVEGKNALYFATVESSNKGPFRNYWSIAVTPPHNPGLRKPSLDKKVEHPLQALKERRAEVAKWLTQNGLKTEGLE</sequence>
<feature type="chain" id="PRO_5046466187" evidence="2">
    <location>
        <begin position="21"/>
        <end position="410"/>
    </location>
</feature>
<proteinExistence type="predicted"/>
<protein>
    <submittedName>
        <fullName evidence="3">Ankyrin repeat domain-containing protein</fullName>
    </submittedName>
</protein>
<organism evidence="3 4">
    <name type="scientific">Rhodopirellula halodulae</name>
    <dbReference type="NCBI Taxonomy" id="2894198"/>
    <lineage>
        <taxon>Bacteria</taxon>
        <taxon>Pseudomonadati</taxon>
        <taxon>Planctomycetota</taxon>
        <taxon>Planctomycetia</taxon>
        <taxon>Pirellulales</taxon>
        <taxon>Pirellulaceae</taxon>
        <taxon>Rhodopirellula</taxon>
    </lineage>
</organism>
<feature type="repeat" description="ANK" evidence="1">
    <location>
        <begin position="247"/>
        <end position="279"/>
    </location>
</feature>
<name>A0ABS8NIC0_9BACT</name>
<dbReference type="PROSITE" id="PS50088">
    <property type="entry name" value="ANK_REPEAT"/>
    <property type="match status" value="1"/>
</dbReference>
<dbReference type="PROSITE" id="PS50297">
    <property type="entry name" value="ANK_REP_REGION"/>
    <property type="match status" value="1"/>
</dbReference>